<dbReference type="InterPro" id="IPR000014">
    <property type="entry name" value="PAS"/>
</dbReference>
<evidence type="ECO:0000256" key="5">
    <source>
        <dbReference type="ARBA" id="ARBA00023125"/>
    </source>
</evidence>
<feature type="domain" description="Sigma-54 factor interaction" evidence="8">
    <location>
        <begin position="154"/>
        <end position="383"/>
    </location>
</feature>
<keyword evidence="5" id="KW-0238">DNA-binding</keyword>
<evidence type="ECO:0000259" key="9">
    <source>
        <dbReference type="PROSITE" id="PS50112"/>
    </source>
</evidence>
<dbReference type="EMBL" id="FNDU01000012">
    <property type="protein sequence ID" value="SDI81556.1"/>
    <property type="molecule type" value="Genomic_DNA"/>
</dbReference>
<gene>
    <name evidence="10" type="ORF">SAMN05216352_11288</name>
</gene>
<evidence type="ECO:0000259" key="8">
    <source>
        <dbReference type="PROSITE" id="PS50045"/>
    </source>
</evidence>
<dbReference type="InterPro" id="IPR030828">
    <property type="entry name" value="HTH_TyrR"/>
</dbReference>
<evidence type="ECO:0000256" key="3">
    <source>
        <dbReference type="ARBA" id="ARBA00022840"/>
    </source>
</evidence>
<keyword evidence="2" id="KW-0058">Aromatic hydrocarbons catabolism</keyword>
<dbReference type="PROSITE" id="PS00688">
    <property type="entry name" value="SIGMA54_INTERACT_3"/>
    <property type="match status" value="1"/>
</dbReference>
<keyword evidence="3" id="KW-0067">ATP-binding</keyword>
<dbReference type="Pfam" id="PF25601">
    <property type="entry name" value="AAA_lid_14"/>
    <property type="match status" value="1"/>
</dbReference>
<dbReference type="PROSITE" id="PS50112">
    <property type="entry name" value="PAS"/>
    <property type="match status" value="1"/>
</dbReference>
<name>A0A1G8NNG2_9BACI</name>
<evidence type="ECO:0000313" key="11">
    <source>
        <dbReference type="Proteomes" id="UP000199017"/>
    </source>
</evidence>
<protein>
    <recommendedName>
        <fullName evidence="7">HTH-type transcriptional regulatory protein TyrR</fullName>
    </recommendedName>
</protein>
<dbReference type="Gene3D" id="1.10.10.60">
    <property type="entry name" value="Homeodomain-like"/>
    <property type="match status" value="1"/>
</dbReference>
<dbReference type="CDD" id="cd00009">
    <property type="entry name" value="AAA"/>
    <property type="match status" value="1"/>
</dbReference>
<dbReference type="SUPFAM" id="SSF46689">
    <property type="entry name" value="Homeodomain-like"/>
    <property type="match status" value="1"/>
</dbReference>
<dbReference type="Pfam" id="PF00989">
    <property type="entry name" value="PAS"/>
    <property type="match status" value="1"/>
</dbReference>
<dbReference type="InterPro" id="IPR027417">
    <property type="entry name" value="P-loop_NTPase"/>
</dbReference>
<keyword evidence="11" id="KW-1185">Reference proteome</keyword>
<dbReference type="SUPFAM" id="SSF52540">
    <property type="entry name" value="P-loop containing nucleoside triphosphate hydrolases"/>
    <property type="match status" value="1"/>
</dbReference>
<accession>A0A1G8NNG2</accession>
<dbReference type="GO" id="GO:0003677">
    <property type="term" value="F:DNA binding"/>
    <property type="evidence" value="ECO:0007669"/>
    <property type="project" value="UniProtKB-KW"/>
</dbReference>
<dbReference type="InterPro" id="IPR058031">
    <property type="entry name" value="AAA_lid_NorR"/>
</dbReference>
<proteinExistence type="predicted"/>
<dbReference type="PROSITE" id="PS00675">
    <property type="entry name" value="SIGMA54_INTERACT_1"/>
    <property type="match status" value="1"/>
</dbReference>
<dbReference type="PROSITE" id="PS00676">
    <property type="entry name" value="SIGMA54_INTERACT_2"/>
    <property type="match status" value="1"/>
</dbReference>
<organism evidence="10 11">
    <name type="scientific">Alteribacillus bidgolensis</name>
    <dbReference type="NCBI Taxonomy" id="930129"/>
    <lineage>
        <taxon>Bacteria</taxon>
        <taxon>Bacillati</taxon>
        <taxon>Bacillota</taxon>
        <taxon>Bacilli</taxon>
        <taxon>Bacillales</taxon>
        <taxon>Bacillaceae</taxon>
        <taxon>Alteribacillus</taxon>
    </lineage>
</organism>
<dbReference type="Proteomes" id="UP000199017">
    <property type="component" value="Unassembled WGS sequence"/>
</dbReference>
<dbReference type="InterPro" id="IPR025944">
    <property type="entry name" value="Sigma_54_int_dom_CS"/>
</dbReference>
<dbReference type="AlphaFoldDB" id="A0A1G8NNG2"/>
<dbReference type="PANTHER" id="PTHR32071">
    <property type="entry name" value="TRANSCRIPTIONAL REGULATORY PROTEIN"/>
    <property type="match status" value="1"/>
</dbReference>
<dbReference type="InterPro" id="IPR013767">
    <property type="entry name" value="PAS_fold"/>
</dbReference>
<dbReference type="SUPFAM" id="SSF55785">
    <property type="entry name" value="PYP-like sensor domain (PAS domain)"/>
    <property type="match status" value="1"/>
</dbReference>
<evidence type="ECO:0000256" key="1">
    <source>
        <dbReference type="ARBA" id="ARBA00022741"/>
    </source>
</evidence>
<dbReference type="InterPro" id="IPR003593">
    <property type="entry name" value="AAA+_ATPase"/>
</dbReference>
<keyword evidence="1" id="KW-0547">Nucleotide-binding</keyword>
<dbReference type="InterPro" id="IPR025662">
    <property type="entry name" value="Sigma_54_int_dom_ATP-bd_1"/>
</dbReference>
<dbReference type="NCBIfam" id="TIGR00229">
    <property type="entry name" value="sensory_box"/>
    <property type="match status" value="1"/>
</dbReference>
<dbReference type="PANTHER" id="PTHR32071:SF57">
    <property type="entry name" value="C4-DICARBOXYLATE TRANSPORT TRANSCRIPTIONAL REGULATORY PROTEIN DCTD"/>
    <property type="match status" value="1"/>
</dbReference>
<dbReference type="GO" id="GO:0006355">
    <property type="term" value="P:regulation of DNA-templated transcription"/>
    <property type="evidence" value="ECO:0007669"/>
    <property type="project" value="InterPro"/>
</dbReference>
<dbReference type="Gene3D" id="3.40.50.300">
    <property type="entry name" value="P-loop containing nucleotide triphosphate hydrolases"/>
    <property type="match status" value="1"/>
</dbReference>
<feature type="domain" description="PAS" evidence="9">
    <location>
        <begin position="7"/>
        <end position="57"/>
    </location>
</feature>
<evidence type="ECO:0000256" key="7">
    <source>
        <dbReference type="ARBA" id="ARBA00029500"/>
    </source>
</evidence>
<dbReference type="Gene3D" id="1.10.8.60">
    <property type="match status" value="1"/>
</dbReference>
<evidence type="ECO:0000256" key="4">
    <source>
        <dbReference type="ARBA" id="ARBA00023015"/>
    </source>
</evidence>
<keyword evidence="6" id="KW-0804">Transcription</keyword>
<dbReference type="GO" id="GO:0005524">
    <property type="term" value="F:ATP binding"/>
    <property type="evidence" value="ECO:0007669"/>
    <property type="project" value="UniProtKB-KW"/>
</dbReference>
<dbReference type="CDD" id="cd00130">
    <property type="entry name" value="PAS"/>
    <property type="match status" value="1"/>
</dbReference>
<dbReference type="Pfam" id="PF18024">
    <property type="entry name" value="HTH_50"/>
    <property type="match status" value="1"/>
</dbReference>
<dbReference type="InterPro" id="IPR025943">
    <property type="entry name" value="Sigma_54_int_dom_ATP-bd_2"/>
</dbReference>
<dbReference type="OrthoDB" id="9771372at2"/>
<dbReference type="SMART" id="SM00091">
    <property type="entry name" value="PAS"/>
    <property type="match status" value="1"/>
</dbReference>
<dbReference type="SMART" id="SM00382">
    <property type="entry name" value="AAA"/>
    <property type="match status" value="1"/>
</dbReference>
<sequence>MKGCFFSDPHFREIFNHFRDGIFIADHNGIALWINDASTKQIGASKGYVIGKSAYELEEEGLFTPSVTKSVLEKRETISRVQTSNNRQFLATGTLITVDEDYSEYVLVHVKDITETVRSSLKLEKAEAVIQYYVEEIQKMKYEQHVDDDAHPRLIGKGKVHEEVMDLVKRVAKVDATVLVLGETGVGKSVIAETIHNQSERANKKFVQINCAALPDSLIESELFGYKKGAFTGANAKGKPGLVEEANGGTLFLDEIGELPLSLQPKLLQLLQDKMYLPLGDTIPRSADVRILAATNRDLGEMVKKREFREDLYYRLNVVSIRVPPLRERREDIIPFLSHYMQHYNQKYERSATLTNEAIDTLQSYDWPGNIRELENMVERMVITSTSDVILKSALPEKILSHEPFHDSGFSIDRNQSLPLYLENIEKQAIKKALKEKGSTRKAAADLGMTQSALMRRIKKYNIYPK</sequence>
<keyword evidence="4" id="KW-0805">Transcription regulation</keyword>
<evidence type="ECO:0000256" key="6">
    <source>
        <dbReference type="ARBA" id="ARBA00023163"/>
    </source>
</evidence>
<dbReference type="RefSeq" id="WP_091587082.1">
    <property type="nucleotide sequence ID" value="NZ_FNDU01000012.1"/>
</dbReference>
<evidence type="ECO:0000256" key="2">
    <source>
        <dbReference type="ARBA" id="ARBA00022797"/>
    </source>
</evidence>
<dbReference type="InterPro" id="IPR009057">
    <property type="entry name" value="Homeodomain-like_sf"/>
</dbReference>
<dbReference type="FunFam" id="3.40.50.300:FF:000006">
    <property type="entry name" value="DNA-binding transcriptional regulator NtrC"/>
    <property type="match status" value="1"/>
</dbReference>
<reference evidence="10 11" key="1">
    <citation type="submission" date="2016-10" db="EMBL/GenBank/DDBJ databases">
        <authorList>
            <person name="de Groot N.N."/>
        </authorList>
    </citation>
    <scope>NUCLEOTIDE SEQUENCE [LARGE SCALE GENOMIC DNA]</scope>
    <source>
        <strain evidence="11">P4B,CCM 7963,CECT 7998,DSM 25260,IBRC-M 10614,KCTC 13821</strain>
    </source>
</reference>
<dbReference type="Pfam" id="PF00158">
    <property type="entry name" value="Sigma54_activat"/>
    <property type="match status" value="1"/>
</dbReference>
<dbReference type="InterPro" id="IPR002078">
    <property type="entry name" value="Sigma_54_int"/>
</dbReference>
<evidence type="ECO:0000313" key="10">
    <source>
        <dbReference type="EMBL" id="SDI81556.1"/>
    </source>
</evidence>
<dbReference type="STRING" id="930129.SAMN05216352_11288"/>
<dbReference type="Gene3D" id="3.30.450.20">
    <property type="entry name" value="PAS domain"/>
    <property type="match status" value="1"/>
</dbReference>
<dbReference type="InterPro" id="IPR035965">
    <property type="entry name" value="PAS-like_dom_sf"/>
</dbReference>
<dbReference type="PROSITE" id="PS50045">
    <property type="entry name" value="SIGMA54_INTERACT_4"/>
    <property type="match status" value="1"/>
</dbReference>